<organism evidence="3 4">
    <name type="scientific">Drechmeria coniospora</name>
    <name type="common">Nematophagous fungus</name>
    <name type="synonym">Meria coniospora</name>
    <dbReference type="NCBI Taxonomy" id="98403"/>
    <lineage>
        <taxon>Eukaryota</taxon>
        <taxon>Fungi</taxon>
        <taxon>Dikarya</taxon>
        <taxon>Ascomycota</taxon>
        <taxon>Pezizomycotina</taxon>
        <taxon>Sordariomycetes</taxon>
        <taxon>Hypocreomycetidae</taxon>
        <taxon>Hypocreales</taxon>
        <taxon>Ophiocordycipitaceae</taxon>
        <taxon>Drechmeria</taxon>
    </lineage>
</organism>
<dbReference type="EMBL" id="LAYC01000002">
    <property type="protein sequence ID" value="KYK57234.1"/>
    <property type="molecule type" value="Genomic_DNA"/>
</dbReference>
<feature type="chain" id="PRO_5007580602" description="Secreted protein" evidence="2">
    <location>
        <begin position="28"/>
        <end position="452"/>
    </location>
</feature>
<dbReference type="RefSeq" id="XP_040656586.1">
    <property type="nucleotide sequence ID" value="XM_040801553.1"/>
</dbReference>
<evidence type="ECO:0008006" key="5">
    <source>
        <dbReference type="Google" id="ProtNLM"/>
    </source>
</evidence>
<feature type="compositionally biased region" description="Polar residues" evidence="1">
    <location>
        <begin position="297"/>
        <end position="308"/>
    </location>
</feature>
<evidence type="ECO:0000313" key="4">
    <source>
        <dbReference type="Proteomes" id="UP000076580"/>
    </source>
</evidence>
<evidence type="ECO:0000313" key="3">
    <source>
        <dbReference type="EMBL" id="KYK57234.1"/>
    </source>
</evidence>
<feature type="region of interest" description="Disordered" evidence="1">
    <location>
        <begin position="288"/>
        <end position="372"/>
    </location>
</feature>
<gene>
    <name evidence="3" type="ORF">DCS_04241</name>
</gene>
<dbReference type="GeneID" id="63716884"/>
<name>A0A151GJF5_DRECN</name>
<protein>
    <recommendedName>
        <fullName evidence="5">Secreted protein</fullName>
    </recommendedName>
</protein>
<evidence type="ECO:0000256" key="2">
    <source>
        <dbReference type="SAM" id="SignalP"/>
    </source>
</evidence>
<proteinExistence type="predicted"/>
<reference evidence="3 4" key="1">
    <citation type="journal article" date="2016" name="Sci. Rep.">
        <title>Insights into Adaptations to a Near-Obligate Nematode Endoparasitic Lifestyle from the Finished Genome of Drechmeria coniospora.</title>
        <authorList>
            <person name="Zhang L."/>
            <person name="Zhou Z."/>
            <person name="Guo Q."/>
            <person name="Fokkens L."/>
            <person name="Miskei M."/>
            <person name="Pocsi I."/>
            <person name="Zhang W."/>
            <person name="Chen M."/>
            <person name="Wang L."/>
            <person name="Sun Y."/>
            <person name="Donzelli B.G."/>
            <person name="Gibson D.M."/>
            <person name="Nelson D.R."/>
            <person name="Luo J.G."/>
            <person name="Rep M."/>
            <person name="Liu H."/>
            <person name="Yang S."/>
            <person name="Wang J."/>
            <person name="Krasnoff S.B."/>
            <person name="Xu Y."/>
            <person name="Molnar I."/>
            <person name="Lin M."/>
        </authorList>
    </citation>
    <scope>NUCLEOTIDE SEQUENCE [LARGE SCALE GENOMIC DNA]</scope>
    <source>
        <strain evidence="3 4">ARSEF 6962</strain>
    </source>
</reference>
<keyword evidence="4" id="KW-1185">Reference proteome</keyword>
<feature type="signal peptide" evidence="2">
    <location>
        <begin position="1"/>
        <end position="27"/>
    </location>
</feature>
<dbReference type="AlphaFoldDB" id="A0A151GJF5"/>
<feature type="region of interest" description="Disordered" evidence="1">
    <location>
        <begin position="66"/>
        <end position="106"/>
    </location>
</feature>
<keyword evidence="2" id="KW-0732">Signal</keyword>
<accession>A0A151GJF5</accession>
<dbReference type="Proteomes" id="UP000076580">
    <property type="component" value="Chromosome 02"/>
</dbReference>
<evidence type="ECO:0000256" key="1">
    <source>
        <dbReference type="SAM" id="MobiDB-lite"/>
    </source>
</evidence>
<comment type="caution">
    <text evidence="3">The sequence shown here is derived from an EMBL/GenBank/DDBJ whole genome shotgun (WGS) entry which is preliminary data.</text>
</comment>
<sequence>MANHSFALRLASFLFWCFLFNLGHATAAEAGVSLASDVAGGLLHHDTRSDKNKVLVARVPPEIITIDSDSDGDDVLPSSGRDGVVDNNHIDTRPGGPPRNIGNHGTISTEHVVSINDIEEVTSHIRPGRLTKLFRMKYAEGVKRKLTDATFEAARMKKVSQIVVLDGNAEMVEDIGRYQAPPGAGDRKFKLVAPHAGETPINFRTRVLIGIGQDATGKAPTGVWFVQGEGNDLVGEFVGYVQACERGHATRESGERGRSRKVDAVVRENRIEPGTARRVVLFETGQRAGKGSYGLSGPSSQGSRNNPITLPEQADGTASNNRLQSANQGQHGAANGGADQSSSRGNSNRPLVRPGQADGTESSNRIPGASDAEVDQKIRNLLSAAGGVAAADAASDAADIRHEPIEVTWNHVKQVRDDIRLGGTHTEVHRITPSKNHGQLIYTQAMIQKLAD</sequence>
<feature type="compositionally biased region" description="Low complexity" evidence="1">
    <location>
        <begin position="324"/>
        <end position="340"/>
    </location>
</feature>
<dbReference type="InParanoid" id="A0A151GJF5"/>